<evidence type="ECO:0000313" key="4">
    <source>
        <dbReference type="WBParaSite" id="Csp11.Scaffold290.g753.t1"/>
    </source>
</evidence>
<dbReference type="SUPFAM" id="SSF81321">
    <property type="entry name" value="Family A G protein-coupled receptor-like"/>
    <property type="match status" value="1"/>
</dbReference>
<name>A0A1I7SYB2_9PELO</name>
<dbReference type="WBParaSite" id="Csp11.Scaffold290.g753.t1">
    <property type="protein sequence ID" value="Csp11.Scaffold290.g753.t1"/>
    <property type="gene ID" value="Csp11.Scaffold290.g753"/>
</dbReference>
<dbReference type="Proteomes" id="UP000095282">
    <property type="component" value="Unplaced"/>
</dbReference>
<dbReference type="Gene3D" id="1.20.1070.10">
    <property type="entry name" value="Rhodopsin 7-helix transmembrane proteins"/>
    <property type="match status" value="1"/>
</dbReference>
<feature type="transmembrane region" description="Helical" evidence="1">
    <location>
        <begin position="61"/>
        <end position="79"/>
    </location>
</feature>
<dbReference type="Pfam" id="PF10328">
    <property type="entry name" value="7TM_GPCR_Srx"/>
    <property type="match status" value="1"/>
</dbReference>
<dbReference type="AlphaFoldDB" id="A0A1I7SYB2"/>
<proteinExistence type="predicted"/>
<dbReference type="PANTHER" id="PTHR23017:SF2">
    <property type="entry name" value="G-PROTEIN COUPLED RECEPTORS FAMILY 1 PROFILE DOMAIN-CONTAINING PROTEIN"/>
    <property type="match status" value="1"/>
</dbReference>
<accession>A0A1I7SYB2</accession>
<dbReference type="PANTHER" id="PTHR23017">
    <property type="entry name" value="SERPENTINE RECEPTOR, CLASS X"/>
    <property type="match status" value="1"/>
</dbReference>
<evidence type="ECO:0000259" key="2">
    <source>
        <dbReference type="Pfam" id="PF10328"/>
    </source>
</evidence>
<keyword evidence="1" id="KW-0472">Membrane</keyword>
<evidence type="ECO:0000313" key="3">
    <source>
        <dbReference type="Proteomes" id="UP000095282"/>
    </source>
</evidence>
<organism evidence="3 4">
    <name type="scientific">Caenorhabditis tropicalis</name>
    <dbReference type="NCBI Taxonomy" id="1561998"/>
    <lineage>
        <taxon>Eukaryota</taxon>
        <taxon>Metazoa</taxon>
        <taxon>Ecdysozoa</taxon>
        <taxon>Nematoda</taxon>
        <taxon>Chromadorea</taxon>
        <taxon>Rhabditida</taxon>
        <taxon>Rhabditina</taxon>
        <taxon>Rhabditomorpha</taxon>
        <taxon>Rhabditoidea</taxon>
        <taxon>Rhabditidae</taxon>
        <taxon>Peloderinae</taxon>
        <taxon>Caenorhabditis</taxon>
    </lineage>
</organism>
<feature type="transmembrane region" description="Helical" evidence="1">
    <location>
        <begin position="85"/>
        <end position="107"/>
    </location>
</feature>
<keyword evidence="1" id="KW-0812">Transmembrane</keyword>
<feature type="transmembrane region" description="Helical" evidence="1">
    <location>
        <begin position="20"/>
        <end position="40"/>
    </location>
</feature>
<sequence>MSILPANYTLDTDDRLAGVLVSAECFLGAFLISLVIFGCFKIPSMRTPFGNLTMNQSTSQIIACLSNGIFFFLALVIDFRPIVDYSFINGAISLCLLGIIILSYFLMSLNRLTAITLPFQYSWLFGYQDSI</sequence>
<reference evidence="4" key="1">
    <citation type="submission" date="2016-11" db="UniProtKB">
        <authorList>
            <consortium name="WormBaseParasite"/>
        </authorList>
    </citation>
    <scope>IDENTIFICATION</scope>
</reference>
<feature type="domain" description="7TM GPCR serpentine receptor class x (Srx)" evidence="2">
    <location>
        <begin position="25"/>
        <end position="127"/>
    </location>
</feature>
<keyword evidence="1" id="KW-1133">Transmembrane helix</keyword>
<protein>
    <submittedName>
        <fullName evidence="4">7TM_GPCR_Srx domain-containing protein</fullName>
    </submittedName>
</protein>
<dbReference type="InterPro" id="IPR019430">
    <property type="entry name" value="7TM_GPCR_serpentine_rcpt_Srx"/>
</dbReference>
<dbReference type="eggNOG" id="ENOG502THAJ">
    <property type="taxonomic scope" value="Eukaryota"/>
</dbReference>
<keyword evidence="3" id="KW-1185">Reference proteome</keyword>
<evidence type="ECO:0000256" key="1">
    <source>
        <dbReference type="SAM" id="Phobius"/>
    </source>
</evidence>